<evidence type="ECO:0000259" key="8">
    <source>
        <dbReference type="Pfam" id="PF00590"/>
    </source>
</evidence>
<dbReference type="AlphaFoldDB" id="W9V4L9"/>
<proteinExistence type="inferred from homology"/>
<evidence type="ECO:0000256" key="4">
    <source>
        <dbReference type="ARBA" id="ARBA00022603"/>
    </source>
</evidence>
<dbReference type="InterPro" id="IPR012382">
    <property type="entry name" value="CobI/CbiL"/>
</dbReference>
<keyword evidence="10" id="KW-1185">Reference proteome</keyword>
<organism evidence="9 10">
    <name type="scientific">Imhoffiella purpurea</name>
    <dbReference type="NCBI Taxonomy" id="1249627"/>
    <lineage>
        <taxon>Bacteria</taxon>
        <taxon>Pseudomonadati</taxon>
        <taxon>Pseudomonadota</taxon>
        <taxon>Gammaproteobacteria</taxon>
        <taxon>Chromatiales</taxon>
        <taxon>Chromatiaceae</taxon>
        <taxon>Imhoffiella</taxon>
    </lineage>
</organism>
<accession>W9V4L9</accession>
<evidence type="ECO:0000256" key="3">
    <source>
        <dbReference type="ARBA" id="ARBA00022573"/>
    </source>
</evidence>
<reference evidence="9 10" key="1">
    <citation type="submission" date="2012-11" db="EMBL/GenBank/DDBJ databases">
        <title>Genome assembly of Thiorhodococcus sp. AK35.</title>
        <authorList>
            <person name="Nupur N."/>
            <person name="Khatri I."/>
            <person name="Subramanian S."/>
            <person name="Pinnaka A."/>
        </authorList>
    </citation>
    <scope>NUCLEOTIDE SEQUENCE [LARGE SCALE GENOMIC DNA]</scope>
    <source>
        <strain evidence="9 10">AK35</strain>
    </source>
</reference>
<dbReference type="Proteomes" id="UP000019460">
    <property type="component" value="Unassembled WGS sequence"/>
</dbReference>
<dbReference type="PANTHER" id="PTHR43467">
    <property type="entry name" value="COBALT-PRECORRIN-2 C(20)-METHYLTRANSFERASE"/>
    <property type="match status" value="1"/>
</dbReference>
<dbReference type="Gene3D" id="3.40.1010.10">
    <property type="entry name" value="Cobalt-precorrin-4 Transmethylase, Domain 1"/>
    <property type="match status" value="1"/>
</dbReference>
<evidence type="ECO:0000256" key="5">
    <source>
        <dbReference type="ARBA" id="ARBA00022679"/>
    </source>
</evidence>
<dbReference type="InterPro" id="IPR014776">
    <property type="entry name" value="4pyrrole_Mease_sub2"/>
</dbReference>
<dbReference type="OrthoDB" id="9804789at2"/>
<gene>
    <name evidence="9" type="ORF">D779_2609</name>
</gene>
<dbReference type="PATRIC" id="fig|1249627.3.peg.2774"/>
<keyword evidence="4 9" id="KW-0489">Methyltransferase</keyword>
<protein>
    <submittedName>
        <fullName evidence="9">Cobalt-precorrin-2 C20-methyltransferase</fullName>
    </submittedName>
</protein>
<dbReference type="EMBL" id="AONC01000040">
    <property type="protein sequence ID" value="EXJ14468.1"/>
    <property type="molecule type" value="Genomic_DNA"/>
</dbReference>
<dbReference type="CDD" id="cd11645">
    <property type="entry name" value="Precorrin_2_C20_MT"/>
    <property type="match status" value="1"/>
</dbReference>
<dbReference type="Pfam" id="PF00590">
    <property type="entry name" value="TP_methylase"/>
    <property type="match status" value="1"/>
</dbReference>
<dbReference type="SUPFAM" id="SSF53790">
    <property type="entry name" value="Tetrapyrrole methylase"/>
    <property type="match status" value="1"/>
</dbReference>
<comment type="caution">
    <text evidence="9">The sequence shown here is derived from an EMBL/GenBank/DDBJ whole genome shotgun (WGS) entry which is preliminary data.</text>
</comment>
<keyword evidence="6" id="KW-0949">S-adenosyl-L-methionine</keyword>
<dbReference type="UniPathway" id="UPA00148"/>
<dbReference type="PANTHER" id="PTHR43467:SF2">
    <property type="entry name" value="COBALT-PRECORRIN-2 C(20)-METHYLTRANSFERASE"/>
    <property type="match status" value="1"/>
</dbReference>
<sequence>MTAAIRSPAGCLFGVSLGPGDPELITRRAWSALTSGARWAYPVKGRGAISFALDIVARAGLPIPSDAEPLHFPMTSDPEALSLAWERTGRRCAELLVDGRDLLFLVEGDASTYSTFGHLVRAVRAQVPDVAVETIPGVPSYTAAAARLGAPLVEEGGTLAVIPAAYGVEVIDRMIDAFDTLVLLKVNPLLDQILTLLEHRGLLGEARFVERVGTPEERVVELVETLRGERVPYLSLLLVRNPGRVRGPQHRGCAKVAERTTDLRGS</sequence>
<dbReference type="eggNOG" id="COG2243">
    <property type="taxonomic scope" value="Bacteria"/>
</dbReference>
<evidence type="ECO:0000256" key="6">
    <source>
        <dbReference type="ARBA" id="ARBA00022691"/>
    </source>
</evidence>
<name>W9V4L9_9GAMM</name>
<dbReference type="STRING" id="1249627.D779_2609"/>
<keyword evidence="3" id="KW-0169">Cobalamin biosynthesis</keyword>
<dbReference type="GO" id="GO:0032259">
    <property type="term" value="P:methylation"/>
    <property type="evidence" value="ECO:0007669"/>
    <property type="project" value="UniProtKB-KW"/>
</dbReference>
<dbReference type="GO" id="GO:0009236">
    <property type="term" value="P:cobalamin biosynthetic process"/>
    <property type="evidence" value="ECO:0007669"/>
    <property type="project" value="UniProtKB-UniRule"/>
</dbReference>
<dbReference type="InterPro" id="IPR014777">
    <property type="entry name" value="4pyrrole_Mease_sub1"/>
</dbReference>
<comment type="pathway">
    <text evidence="1">Cofactor biosynthesis; adenosylcobalamin biosynthesis.</text>
</comment>
<keyword evidence="5 9" id="KW-0808">Transferase</keyword>
<dbReference type="InterPro" id="IPR006364">
    <property type="entry name" value="CobI/CbiL/CobIJ_dom"/>
</dbReference>
<dbReference type="RefSeq" id="WP_043754834.1">
    <property type="nucleotide sequence ID" value="NZ_AONC01000040.1"/>
</dbReference>
<evidence type="ECO:0000256" key="2">
    <source>
        <dbReference type="ARBA" id="ARBA00005879"/>
    </source>
</evidence>
<dbReference type="GO" id="GO:0030788">
    <property type="term" value="F:precorrin-2 C20-methyltransferase activity"/>
    <property type="evidence" value="ECO:0007669"/>
    <property type="project" value="InterPro"/>
</dbReference>
<dbReference type="PIRSF" id="PIRSF036427">
    <property type="entry name" value="Precrrn-2_mtase"/>
    <property type="match status" value="1"/>
</dbReference>
<dbReference type="InterPro" id="IPR000878">
    <property type="entry name" value="4pyrrol_Mease"/>
</dbReference>
<dbReference type="Gene3D" id="3.30.950.10">
    <property type="entry name" value="Methyltransferase, Cobalt-precorrin-4 Transmethylase, Domain 2"/>
    <property type="match status" value="1"/>
</dbReference>
<evidence type="ECO:0000256" key="1">
    <source>
        <dbReference type="ARBA" id="ARBA00004953"/>
    </source>
</evidence>
<evidence type="ECO:0000313" key="9">
    <source>
        <dbReference type="EMBL" id="EXJ14468.1"/>
    </source>
</evidence>
<feature type="domain" description="Tetrapyrrole methylase" evidence="8">
    <location>
        <begin position="12"/>
        <end position="221"/>
    </location>
</feature>
<evidence type="ECO:0000313" key="10">
    <source>
        <dbReference type="Proteomes" id="UP000019460"/>
    </source>
</evidence>
<comment type="similarity">
    <text evidence="2 7">Belongs to the precorrin methyltransferase family.</text>
</comment>
<dbReference type="InterPro" id="IPR035996">
    <property type="entry name" value="4pyrrol_Methylase_sf"/>
</dbReference>
<dbReference type="NCBIfam" id="TIGR01467">
    <property type="entry name" value="cobI_cbiL"/>
    <property type="match status" value="1"/>
</dbReference>
<evidence type="ECO:0000256" key="7">
    <source>
        <dbReference type="PIRNR" id="PIRNR036427"/>
    </source>
</evidence>